<feature type="region of interest" description="Disordered" evidence="7">
    <location>
        <begin position="1"/>
        <end position="35"/>
    </location>
</feature>
<sequence length="1112" mass="122910">MSPPLDKDRELKGKENKEKDLKHAPDRKATLSSLAAPDGAQEEGYALTRRRVATAARSVLGTALDITHEGLMISADLLELAPIPGLQVAARTLLGIWDALQRVDMNRMACLRLTQRCADILISVRQEVHEAGGDVGDELQEPIAKLVRSFEQVHTFLQKQTDRPFLKRYLKRDEILKQISGCDASLSDSVTTFSISIQIRILKQVQALNSRMVAGGPPTAPPSAHGHDAGAQTPQQQPSTPTPAHRRRPVRTQSDDDREDRDVLARLHAVRALQNKTDAELDLADLRRLLRTALQAGSDAQMIGVLQVGREEMPEAIKTLQRALEREVERESSGSGSDGGAREKVMGLGLEFEPEGRRASEPEKQRAEKGVWKGMGLQRRTTVVTQASAASTVSREGGMTASGSGGSAEVRARDTLDREFIESGIDALRRVSNGPGSLPSWTITKYEIDIDEALGKIGIGYFSNVYKGTWRRKTVAIKVLAKTTRELFTHEIAIWKGLAHPNVLALYGASSAAGEPPWFFVSPYCANGSLVEWLKGRQRAGQEGEVDFLKCMHQVAKGMEYLHRQGVLHGDLKAANVLVDDKRRCLVSDFGQSEMRSEACRLSGTPPPHGTLRWQAPEMMGGGSNFMTQNMDVYAFAICSVEILDMGGLPWKHHDDSAVNRFVLGDNKRPTVPMTRMTTPALVALMETCWARDPAMRPPFKKIVADLKQMRLVAGSKIENDSPFPRHAELFPENAHASPDLTPVPLPGATTTMITYPMATGSPGTDTTFETAMDRHSNAPSRGGTQSSEEGSREPVPVYYTPSRASSMFESTTTSISSASTEEEEVERVHDGYDSPPPLDDRIKAVRDERRYRMFLQHEFNPSLVLPLWTPCSVSLGDVGYHDKPSGEFKVLFSALTPEKCDRTSIQRLPNMSAYGKMEHGEQRSEKRNVAQRGLDALSGFLTFRSSARQSVTRRMSFPLREGHKAAYMCIESTKYRYMTETRVPKKWFIGHVDAVMREFGAEHRIQREDLQVVVGTLEAENFALFVSHQHPDGQVHFNVFSNPRGGQNWGVFTADTELPADIAGPSYPEEIPGTSMSANKVSLVGRGDKWSTVLVSRLRFKPDATEPTSLL</sequence>
<dbReference type="InterPro" id="IPR017441">
    <property type="entry name" value="Protein_kinase_ATP_BS"/>
</dbReference>
<dbReference type="Pfam" id="PF07714">
    <property type="entry name" value="PK_Tyr_Ser-Thr"/>
    <property type="match status" value="1"/>
</dbReference>
<name>A0A166VFH7_9AGAM</name>
<keyword evidence="5 6" id="KW-0067">ATP-binding</keyword>
<dbReference type="SUPFAM" id="SSF56112">
    <property type="entry name" value="Protein kinase-like (PK-like)"/>
    <property type="match status" value="1"/>
</dbReference>
<feature type="compositionally biased region" description="Basic and acidic residues" evidence="7">
    <location>
        <begin position="354"/>
        <end position="369"/>
    </location>
</feature>
<keyword evidence="3 6" id="KW-0547">Nucleotide-binding</keyword>
<dbReference type="InterPro" id="IPR036537">
    <property type="entry name" value="Adaptor_Cbl_N_dom_sf"/>
</dbReference>
<evidence type="ECO:0000256" key="4">
    <source>
        <dbReference type="ARBA" id="ARBA00022777"/>
    </source>
</evidence>
<evidence type="ECO:0000313" key="10">
    <source>
        <dbReference type="Proteomes" id="UP000076532"/>
    </source>
</evidence>
<keyword evidence="4" id="KW-0418">Kinase</keyword>
<dbReference type="PROSITE" id="PS00108">
    <property type="entry name" value="PROTEIN_KINASE_ST"/>
    <property type="match status" value="1"/>
</dbReference>
<dbReference type="PRINTS" id="PR00109">
    <property type="entry name" value="TYRKINASE"/>
</dbReference>
<feature type="compositionally biased region" description="Basic and acidic residues" evidence="7">
    <location>
        <begin position="1"/>
        <end position="29"/>
    </location>
</feature>
<dbReference type="OrthoDB" id="1668230at2759"/>
<dbReference type="InterPro" id="IPR000719">
    <property type="entry name" value="Prot_kinase_dom"/>
</dbReference>
<evidence type="ECO:0000256" key="6">
    <source>
        <dbReference type="PROSITE-ProRule" id="PRU10141"/>
    </source>
</evidence>
<accession>A0A166VFH7</accession>
<feature type="compositionally biased region" description="Low complexity" evidence="7">
    <location>
        <begin position="232"/>
        <end position="243"/>
    </location>
</feature>
<dbReference type="InterPro" id="IPR059179">
    <property type="entry name" value="MLKL-like_MCAfunc"/>
</dbReference>
<evidence type="ECO:0000259" key="8">
    <source>
        <dbReference type="PROSITE" id="PS50011"/>
    </source>
</evidence>
<dbReference type="InterPro" id="IPR051681">
    <property type="entry name" value="Ser/Thr_Kinases-Pseudokinases"/>
</dbReference>
<evidence type="ECO:0000256" key="2">
    <source>
        <dbReference type="ARBA" id="ARBA00022679"/>
    </source>
</evidence>
<evidence type="ECO:0000313" key="9">
    <source>
        <dbReference type="EMBL" id="KZP32670.1"/>
    </source>
</evidence>
<organism evidence="9 10">
    <name type="scientific">Athelia psychrophila</name>
    <dbReference type="NCBI Taxonomy" id="1759441"/>
    <lineage>
        <taxon>Eukaryota</taxon>
        <taxon>Fungi</taxon>
        <taxon>Dikarya</taxon>
        <taxon>Basidiomycota</taxon>
        <taxon>Agaricomycotina</taxon>
        <taxon>Agaricomycetes</taxon>
        <taxon>Agaricomycetidae</taxon>
        <taxon>Atheliales</taxon>
        <taxon>Atheliaceae</taxon>
        <taxon>Athelia</taxon>
    </lineage>
</organism>
<reference evidence="9 10" key="1">
    <citation type="journal article" date="2016" name="Mol. Biol. Evol.">
        <title>Comparative Genomics of Early-Diverging Mushroom-Forming Fungi Provides Insights into the Origins of Lignocellulose Decay Capabilities.</title>
        <authorList>
            <person name="Nagy L.G."/>
            <person name="Riley R."/>
            <person name="Tritt A."/>
            <person name="Adam C."/>
            <person name="Daum C."/>
            <person name="Floudas D."/>
            <person name="Sun H."/>
            <person name="Yadav J.S."/>
            <person name="Pangilinan J."/>
            <person name="Larsson K.H."/>
            <person name="Matsuura K."/>
            <person name="Barry K."/>
            <person name="Labutti K."/>
            <person name="Kuo R."/>
            <person name="Ohm R.A."/>
            <person name="Bhattacharya S.S."/>
            <person name="Shirouzu T."/>
            <person name="Yoshinaga Y."/>
            <person name="Martin F.M."/>
            <person name="Grigoriev I.V."/>
            <person name="Hibbett D.S."/>
        </authorList>
    </citation>
    <scope>NUCLEOTIDE SEQUENCE [LARGE SCALE GENOMIC DNA]</scope>
    <source>
        <strain evidence="9 10">CBS 109695</strain>
    </source>
</reference>
<dbReference type="STRING" id="436010.A0A166VFH7"/>
<feature type="binding site" evidence="6">
    <location>
        <position position="478"/>
    </location>
    <ligand>
        <name>ATP</name>
        <dbReference type="ChEBI" id="CHEBI:30616"/>
    </ligand>
</feature>
<keyword evidence="2" id="KW-0808">Transferase</keyword>
<feature type="region of interest" description="Disordered" evidence="7">
    <location>
        <begin position="765"/>
        <end position="841"/>
    </location>
</feature>
<dbReference type="EMBL" id="KV417485">
    <property type="protein sequence ID" value="KZP32670.1"/>
    <property type="molecule type" value="Genomic_DNA"/>
</dbReference>
<proteinExistence type="predicted"/>
<feature type="compositionally biased region" description="Basic and acidic residues" evidence="7">
    <location>
        <begin position="827"/>
        <end position="841"/>
    </location>
</feature>
<dbReference type="CDD" id="cd21037">
    <property type="entry name" value="MLKL_NTD"/>
    <property type="match status" value="1"/>
</dbReference>
<gene>
    <name evidence="9" type="ORF">FIBSPDRAFT_722640</name>
</gene>
<dbReference type="Gene3D" id="1.10.510.10">
    <property type="entry name" value="Transferase(Phosphotransferase) domain 1"/>
    <property type="match status" value="1"/>
</dbReference>
<dbReference type="PROSITE" id="PS00107">
    <property type="entry name" value="PROTEIN_KINASE_ATP"/>
    <property type="match status" value="1"/>
</dbReference>
<evidence type="ECO:0000256" key="1">
    <source>
        <dbReference type="ARBA" id="ARBA00022527"/>
    </source>
</evidence>
<evidence type="ECO:0000256" key="3">
    <source>
        <dbReference type="ARBA" id="ARBA00022741"/>
    </source>
</evidence>
<keyword evidence="1" id="KW-0723">Serine/threonine-protein kinase</keyword>
<dbReference type="InterPro" id="IPR008271">
    <property type="entry name" value="Ser/Thr_kinase_AS"/>
</dbReference>
<keyword evidence="10" id="KW-1185">Reference proteome</keyword>
<dbReference type="InterPro" id="IPR001245">
    <property type="entry name" value="Ser-Thr/Tyr_kinase_cat_dom"/>
</dbReference>
<dbReference type="PANTHER" id="PTHR44329:SF288">
    <property type="entry name" value="MITOGEN-ACTIVATED PROTEIN KINASE KINASE KINASE 20"/>
    <property type="match status" value="1"/>
</dbReference>
<feature type="region of interest" description="Disordered" evidence="7">
    <location>
        <begin position="212"/>
        <end position="261"/>
    </location>
</feature>
<dbReference type="AlphaFoldDB" id="A0A166VFH7"/>
<dbReference type="PROSITE" id="PS50011">
    <property type="entry name" value="PROTEIN_KINASE_DOM"/>
    <property type="match status" value="1"/>
</dbReference>
<evidence type="ECO:0000256" key="7">
    <source>
        <dbReference type="SAM" id="MobiDB-lite"/>
    </source>
</evidence>
<dbReference type="GO" id="GO:0007166">
    <property type="term" value="P:cell surface receptor signaling pathway"/>
    <property type="evidence" value="ECO:0007669"/>
    <property type="project" value="InterPro"/>
</dbReference>
<dbReference type="GO" id="GO:0004674">
    <property type="term" value="F:protein serine/threonine kinase activity"/>
    <property type="evidence" value="ECO:0007669"/>
    <property type="project" value="UniProtKB-KW"/>
</dbReference>
<dbReference type="Gene3D" id="1.20.930.20">
    <property type="entry name" value="Adaptor protein Cbl, N-terminal domain"/>
    <property type="match status" value="1"/>
</dbReference>
<evidence type="ECO:0000256" key="5">
    <source>
        <dbReference type="ARBA" id="ARBA00022840"/>
    </source>
</evidence>
<feature type="region of interest" description="Disordered" evidence="7">
    <location>
        <begin position="383"/>
        <end position="409"/>
    </location>
</feature>
<dbReference type="PANTHER" id="PTHR44329">
    <property type="entry name" value="SERINE/THREONINE-PROTEIN KINASE TNNI3K-RELATED"/>
    <property type="match status" value="1"/>
</dbReference>
<dbReference type="Proteomes" id="UP000076532">
    <property type="component" value="Unassembled WGS sequence"/>
</dbReference>
<protein>
    <recommendedName>
        <fullName evidence="8">Protein kinase domain-containing protein</fullName>
    </recommendedName>
</protein>
<feature type="region of interest" description="Disordered" evidence="7">
    <location>
        <begin position="349"/>
        <end position="369"/>
    </location>
</feature>
<dbReference type="SMART" id="SM00220">
    <property type="entry name" value="S_TKc"/>
    <property type="match status" value="1"/>
</dbReference>
<feature type="domain" description="Protein kinase" evidence="8">
    <location>
        <begin position="451"/>
        <end position="712"/>
    </location>
</feature>
<feature type="compositionally biased region" description="Polar residues" evidence="7">
    <location>
        <begin position="778"/>
        <end position="789"/>
    </location>
</feature>
<feature type="compositionally biased region" description="Low complexity" evidence="7">
    <location>
        <begin position="383"/>
        <end position="395"/>
    </location>
</feature>
<feature type="compositionally biased region" description="Low complexity" evidence="7">
    <location>
        <begin position="810"/>
        <end position="820"/>
    </location>
</feature>
<dbReference type="GO" id="GO:0005524">
    <property type="term" value="F:ATP binding"/>
    <property type="evidence" value="ECO:0007669"/>
    <property type="project" value="UniProtKB-UniRule"/>
</dbReference>
<dbReference type="InterPro" id="IPR011009">
    <property type="entry name" value="Kinase-like_dom_sf"/>
</dbReference>